<evidence type="ECO:0000256" key="3">
    <source>
        <dbReference type="ARBA" id="ARBA00022771"/>
    </source>
</evidence>
<dbReference type="InterPro" id="IPR013087">
    <property type="entry name" value="Znf_C2H2_type"/>
</dbReference>
<evidence type="ECO:0000256" key="2">
    <source>
        <dbReference type="ARBA" id="ARBA00022737"/>
    </source>
</evidence>
<evidence type="ECO:0000313" key="8">
    <source>
        <dbReference type="EMBL" id="KAG8225776.1"/>
    </source>
</evidence>
<dbReference type="PROSITE" id="PS50157">
    <property type="entry name" value="ZINC_FINGER_C2H2_2"/>
    <property type="match status" value="1"/>
</dbReference>
<dbReference type="SUPFAM" id="SSF57667">
    <property type="entry name" value="beta-beta-alpha zinc fingers"/>
    <property type="match status" value="1"/>
</dbReference>
<sequence>MENASELCCDNQLNLKSNHQKFSGGKKTRKQAKYVETRDTFPTCKHPKVINGADIPKVAISTNGTCSFTLERGNSSALFSHHDNKNNSSIMEWNVGKNSAAQAERSDSEDSALVSQAQTLIDLFHEVFRTSSTPLQIVLEPHKSGDVLYLEQKLGDVEENLPIKESEEIKDHHFVSMLNEEKGKGSKFEHGYSLENNKELSTLQLIHRCFYCSFGSEAISLVVEHIKSYHPNKQLRTKTISGRNCPYCGLRLEQSAFFQHMRQYHGDAHPFRCGYCSFMGRDLNQVKHHCSKKHPAELFKCFRRSNSVPSYSQLDEDGVLGLNSKDTPEGDDGKEKDCISEEFDENGEEFLEEVETSERHDCPVCKKKFKTLKYLKVHMRVHSRVRFKCGYCSYLSVYFLQVLQHCKKRHKMLQPRVLKKGSRQPADPDTRKWARKYSCPHCDYTCSYGASYRRHLTLHTSTGLPFRCKYCPYEGREKYYVRRHIQRVHRGCPLVVVENEPRDLNVSSKVKISNYKKGKEPKLPKKLKSEKKLNPENTASPPCTEVSSCSKERKSPEGGVRLDLGKLVEELHSYSEEFETEGVEGLKMEEKRSDVGGDGHPIKLLTKEKVVPKGKKKAVNNVVIEELAYPVTATNQEEIMHILSWNDMDNVENIQLNKSKKAHSRKPTLKKVPIIKSSLESKTPILLPKILTPTLEETNKISENNTVPNNNQDKNLLKNESSTRIESIETYSEKSLDKNLTVSNKEPSSSTTRWREIILEDSVPTHFPDNIMALAGDMYVCKKKKNKEKSTHKIKKFLARKEGKHSFCICGARTVNKAFYKHIKKHLDFKPYGCGYCYYRSIERAKVRVHHAFVHPGVPLIVKEYWDDKKEDLEERENEKLGQELGTTSNIDVVSNVSSQNVLEKSSPRHRATVDFHCPICGKKISFHSYTIRRHIFAHYDYRPYQCGQCDFRGCSPGEVKQHSVYHGADICPVVISSGQQPPDGLEQLVDDCFKNMRTKALGNSTKRKAVFGYKLATKEAISWQETLTQGKCPWCKVYISLCDRKTKSLARNDIDSHFKLHFYKPMENASDASGLEGISVPPNPPSSLEEKDAIIMNGLMNYFIHQPMIEDLEMEYPKDMDCGERGIISCPDGMPEGTIQIADSLLADLRHLLWGQEAKPSSRKSRKTNQKQGLNSGATEMVELNSEEFQGQFNHHQLQTNGDTRNKQYPLWGIVEANGNSQTQDGEVGVLLLGDDIEMTTAVVVVNPEVKDSADVEVEVSI</sequence>
<dbReference type="InterPro" id="IPR036236">
    <property type="entry name" value="Znf_C2H2_sf"/>
</dbReference>
<keyword evidence="2" id="KW-0677">Repeat</keyword>
<dbReference type="FunFam" id="3.30.160.60:FF:000446">
    <property type="entry name" value="Zinc finger protein"/>
    <property type="match status" value="1"/>
</dbReference>
<reference evidence="8" key="2">
    <citation type="submission" date="2017-10" db="EMBL/GenBank/DDBJ databases">
        <title>Ladona fulva Genome sequencing and assembly.</title>
        <authorList>
            <person name="Murali S."/>
            <person name="Richards S."/>
            <person name="Bandaranaike D."/>
            <person name="Bellair M."/>
            <person name="Blankenburg K."/>
            <person name="Chao H."/>
            <person name="Dinh H."/>
            <person name="Doddapaneni H."/>
            <person name="Dugan-Rocha S."/>
            <person name="Elkadiri S."/>
            <person name="Gnanaolivu R."/>
            <person name="Hernandez B."/>
            <person name="Skinner E."/>
            <person name="Javaid M."/>
            <person name="Lee S."/>
            <person name="Li M."/>
            <person name="Ming W."/>
            <person name="Munidasa M."/>
            <person name="Muniz J."/>
            <person name="Nguyen L."/>
            <person name="Hughes D."/>
            <person name="Osuji N."/>
            <person name="Pu L.-L."/>
            <person name="Puazo M."/>
            <person name="Qu C."/>
            <person name="Quiroz J."/>
            <person name="Raj R."/>
            <person name="Weissenberger G."/>
            <person name="Xin Y."/>
            <person name="Zou X."/>
            <person name="Han Y."/>
            <person name="Worley K."/>
            <person name="Muzny D."/>
            <person name="Gibbs R."/>
        </authorList>
    </citation>
    <scope>NUCLEOTIDE SEQUENCE</scope>
    <source>
        <strain evidence="8">Sampled in the wild</strain>
    </source>
</reference>
<feature type="domain" description="C2H2-type" evidence="7">
    <location>
        <begin position="360"/>
        <end position="387"/>
    </location>
</feature>
<dbReference type="InterPro" id="IPR050688">
    <property type="entry name" value="Zinc_finger/UBP_domain"/>
</dbReference>
<keyword evidence="3 5" id="KW-0863">Zinc-finger</keyword>
<dbReference type="Gene3D" id="3.30.160.60">
    <property type="entry name" value="Classic Zinc Finger"/>
    <property type="match status" value="3"/>
</dbReference>
<protein>
    <recommendedName>
        <fullName evidence="7">C2H2-type domain-containing protein</fullName>
    </recommendedName>
</protein>
<dbReference type="AlphaFoldDB" id="A0A8K0K0S3"/>
<evidence type="ECO:0000259" key="7">
    <source>
        <dbReference type="PROSITE" id="PS50157"/>
    </source>
</evidence>
<feature type="region of interest" description="Disordered" evidence="6">
    <location>
        <begin position="515"/>
        <end position="557"/>
    </location>
</feature>
<evidence type="ECO:0000256" key="4">
    <source>
        <dbReference type="ARBA" id="ARBA00022833"/>
    </source>
</evidence>
<evidence type="ECO:0000256" key="1">
    <source>
        <dbReference type="ARBA" id="ARBA00022723"/>
    </source>
</evidence>
<keyword evidence="9" id="KW-1185">Reference proteome</keyword>
<evidence type="ECO:0000256" key="6">
    <source>
        <dbReference type="SAM" id="MobiDB-lite"/>
    </source>
</evidence>
<dbReference type="EMBL" id="KZ308252">
    <property type="protein sequence ID" value="KAG8225776.1"/>
    <property type="molecule type" value="Genomic_DNA"/>
</dbReference>
<dbReference type="Proteomes" id="UP000792457">
    <property type="component" value="Unassembled WGS sequence"/>
</dbReference>
<dbReference type="SMART" id="SM00355">
    <property type="entry name" value="ZnF_C2H2"/>
    <property type="match status" value="10"/>
</dbReference>
<evidence type="ECO:0000313" key="9">
    <source>
        <dbReference type="Proteomes" id="UP000792457"/>
    </source>
</evidence>
<feature type="region of interest" description="Disordered" evidence="6">
    <location>
        <begin position="701"/>
        <end position="721"/>
    </location>
</feature>
<dbReference type="PANTHER" id="PTHR24403:SF67">
    <property type="entry name" value="FI01116P-RELATED"/>
    <property type="match status" value="1"/>
</dbReference>
<proteinExistence type="predicted"/>
<dbReference type="GO" id="GO:0045944">
    <property type="term" value="P:positive regulation of transcription by RNA polymerase II"/>
    <property type="evidence" value="ECO:0007669"/>
    <property type="project" value="TreeGrafter"/>
</dbReference>
<keyword evidence="4" id="KW-0862">Zinc</keyword>
<feature type="compositionally biased region" description="Polar residues" evidence="6">
    <location>
        <begin position="701"/>
        <end position="714"/>
    </location>
</feature>
<feature type="region of interest" description="Disordered" evidence="6">
    <location>
        <begin position="1158"/>
        <end position="1177"/>
    </location>
</feature>
<dbReference type="PANTHER" id="PTHR24403">
    <property type="entry name" value="ZINC FINGER PROTEIN"/>
    <property type="match status" value="1"/>
</dbReference>
<reference evidence="8" key="1">
    <citation type="submission" date="2013-04" db="EMBL/GenBank/DDBJ databases">
        <authorList>
            <person name="Qu J."/>
            <person name="Murali S.C."/>
            <person name="Bandaranaike D."/>
            <person name="Bellair M."/>
            <person name="Blankenburg K."/>
            <person name="Chao H."/>
            <person name="Dinh H."/>
            <person name="Doddapaneni H."/>
            <person name="Downs B."/>
            <person name="Dugan-Rocha S."/>
            <person name="Elkadiri S."/>
            <person name="Gnanaolivu R.D."/>
            <person name="Hernandez B."/>
            <person name="Javaid M."/>
            <person name="Jayaseelan J.C."/>
            <person name="Lee S."/>
            <person name="Li M."/>
            <person name="Ming W."/>
            <person name="Munidasa M."/>
            <person name="Muniz J."/>
            <person name="Nguyen L."/>
            <person name="Ongeri F."/>
            <person name="Osuji N."/>
            <person name="Pu L.-L."/>
            <person name="Puazo M."/>
            <person name="Qu C."/>
            <person name="Quiroz J."/>
            <person name="Raj R."/>
            <person name="Weissenberger G."/>
            <person name="Xin Y."/>
            <person name="Zou X."/>
            <person name="Han Y."/>
            <person name="Richards S."/>
            <person name="Worley K."/>
            <person name="Muzny D."/>
            <person name="Gibbs R."/>
        </authorList>
    </citation>
    <scope>NUCLEOTIDE SEQUENCE</scope>
    <source>
        <strain evidence="8">Sampled in the wild</strain>
    </source>
</reference>
<keyword evidence="1" id="KW-0479">Metal-binding</keyword>
<evidence type="ECO:0000256" key="5">
    <source>
        <dbReference type="PROSITE-ProRule" id="PRU00042"/>
    </source>
</evidence>
<dbReference type="GO" id="GO:0005634">
    <property type="term" value="C:nucleus"/>
    <property type="evidence" value="ECO:0007669"/>
    <property type="project" value="TreeGrafter"/>
</dbReference>
<comment type="caution">
    <text evidence="8">The sequence shown here is derived from an EMBL/GenBank/DDBJ whole genome shotgun (WGS) entry which is preliminary data.</text>
</comment>
<dbReference type="GO" id="GO:0008270">
    <property type="term" value="F:zinc ion binding"/>
    <property type="evidence" value="ECO:0007669"/>
    <property type="project" value="UniProtKB-KW"/>
</dbReference>
<dbReference type="PROSITE" id="PS00028">
    <property type="entry name" value="ZINC_FINGER_C2H2_1"/>
    <property type="match status" value="2"/>
</dbReference>
<feature type="compositionally biased region" description="Polar residues" evidence="6">
    <location>
        <begin position="538"/>
        <end position="549"/>
    </location>
</feature>
<gene>
    <name evidence="8" type="ORF">J437_LFUL005735</name>
</gene>
<accession>A0A8K0K0S3</accession>
<name>A0A8K0K0S3_LADFU</name>
<dbReference type="OrthoDB" id="3561125at2759"/>
<organism evidence="8 9">
    <name type="scientific">Ladona fulva</name>
    <name type="common">Scarce chaser dragonfly</name>
    <name type="synonym">Libellula fulva</name>
    <dbReference type="NCBI Taxonomy" id="123851"/>
    <lineage>
        <taxon>Eukaryota</taxon>
        <taxon>Metazoa</taxon>
        <taxon>Ecdysozoa</taxon>
        <taxon>Arthropoda</taxon>
        <taxon>Hexapoda</taxon>
        <taxon>Insecta</taxon>
        <taxon>Pterygota</taxon>
        <taxon>Palaeoptera</taxon>
        <taxon>Odonata</taxon>
        <taxon>Epiprocta</taxon>
        <taxon>Anisoptera</taxon>
        <taxon>Libelluloidea</taxon>
        <taxon>Libellulidae</taxon>
        <taxon>Ladona</taxon>
    </lineage>
</organism>